<comment type="subcellular location">
    <subcellularLocation>
        <location evidence="1 4">Bacterial flagellum basal body</location>
    </subcellularLocation>
</comment>
<feature type="domain" description="Flagellar basal body rod protein N-terminal" evidence="5">
    <location>
        <begin position="15"/>
        <end position="35"/>
    </location>
</feature>
<dbReference type="InterPro" id="IPR020013">
    <property type="entry name" value="Flagellar_FlgE/F/G"/>
</dbReference>
<dbReference type="PANTHER" id="PTHR30435">
    <property type="entry name" value="FLAGELLAR PROTEIN"/>
    <property type="match status" value="1"/>
</dbReference>
<feature type="domain" description="Flagellar hook protein FlgE/F/G-like D1" evidence="7">
    <location>
        <begin position="90"/>
        <end position="127"/>
    </location>
</feature>
<proteinExistence type="inferred from homology"/>
<dbReference type="SUPFAM" id="SSF117143">
    <property type="entry name" value="Flagellar hook protein flgE"/>
    <property type="match status" value="1"/>
</dbReference>
<dbReference type="NCBIfam" id="TIGR03506">
    <property type="entry name" value="FlgEFG_subfam"/>
    <property type="match status" value="1"/>
</dbReference>
<comment type="similarity">
    <text evidence="2 4">Belongs to the flagella basal body rod proteins family.</text>
</comment>
<evidence type="ECO:0000256" key="2">
    <source>
        <dbReference type="ARBA" id="ARBA00009677"/>
    </source>
</evidence>
<dbReference type="InterPro" id="IPR010930">
    <property type="entry name" value="Flg_bb/hook_C_dom"/>
</dbReference>
<keyword evidence="8" id="KW-0969">Cilium</keyword>
<evidence type="ECO:0000259" key="6">
    <source>
        <dbReference type="Pfam" id="PF06429"/>
    </source>
</evidence>
<keyword evidence="8" id="KW-0966">Cell projection</keyword>
<evidence type="ECO:0000259" key="7">
    <source>
        <dbReference type="Pfam" id="PF22692"/>
    </source>
</evidence>
<reference evidence="9" key="1">
    <citation type="journal article" date="2019" name="Int. J. Syst. Evol. Microbiol.">
        <title>The Global Catalogue of Microorganisms (GCM) 10K type strain sequencing project: providing services to taxonomists for standard genome sequencing and annotation.</title>
        <authorList>
            <consortium name="The Broad Institute Genomics Platform"/>
            <consortium name="The Broad Institute Genome Sequencing Center for Infectious Disease"/>
            <person name="Wu L."/>
            <person name="Ma J."/>
        </authorList>
    </citation>
    <scope>NUCLEOTIDE SEQUENCE [LARGE SCALE GENOMIC DNA]</scope>
    <source>
        <strain evidence="9">CGMCC-1.15741</strain>
    </source>
</reference>
<keyword evidence="3 4" id="KW-0975">Bacterial flagellum</keyword>
<dbReference type="RefSeq" id="WP_377374666.1">
    <property type="nucleotide sequence ID" value="NZ_JBHSSW010000003.1"/>
</dbReference>
<feature type="domain" description="Flagellar basal-body/hook protein C-terminal" evidence="6">
    <location>
        <begin position="195"/>
        <end position="238"/>
    </location>
</feature>
<dbReference type="Pfam" id="PF22692">
    <property type="entry name" value="LlgE_F_G_D1"/>
    <property type="match status" value="1"/>
</dbReference>
<evidence type="ECO:0000256" key="4">
    <source>
        <dbReference type="RuleBase" id="RU362116"/>
    </source>
</evidence>
<protein>
    <submittedName>
        <fullName evidence="8">Flagellar hook basal-body protein</fullName>
    </submittedName>
</protein>
<comment type="caution">
    <text evidence="8">The sequence shown here is derived from an EMBL/GenBank/DDBJ whole genome shotgun (WGS) entry which is preliminary data.</text>
</comment>
<dbReference type="EMBL" id="JBHSSW010000003">
    <property type="protein sequence ID" value="MFC6196786.1"/>
    <property type="molecule type" value="Genomic_DNA"/>
</dbReference>
<dbReference type="Proteomes" id="UP001596303">
    <property type="component" value="Unassembled WGS sequence"/>
</dbReference>
<gene>
    <name evidence="8" type="ORF">ACFQDM_01775</name>
</gene>
<dbReference type="InterPro" id="IPR037925">
    <property type="entry name" value="FlgE/F/G-like"/>
</dbReference>
<evidence type="ECO:0000259" key="5">
    <source>
        <dbReference type="Pfam" id="PF00460"/>
    </source>
</evidence>
<evidence type="ECO:0000256" key="1">
    <source>
        <dbReference type="ARBA" id="ARBA00004117"/>
    </source>
</evidence>
<evidence type="ECO:0000313" key="9">
    <source>
        <dbReference type="Proteomes" id="UP001596303"/>
    </source>
</evidence>
<dbReference type="PANTHER" id="PTHR30435:SF19">
    <property type="entry name" value="FLAGELLAR BASAL-BODY ROD PROTEIN FLGG"/>
    <property type="match status" value="1"/>
</dbReference>
<dbReference type="Pfam" id="PF06429">
    <property type="entry name" value="Flg_bbr_C"/>
    <property type="match status" value="1"/>
</dbReference>
<dbReference type="InterPro" id="IPR001444">
    <property type="entry name" value="Flag_bb_rod_N"/>
</dbReference>
<evidence type="ECO:0000313" key="8">
    <source>
        <dbReference type="EMBL" id="MFC6196786.1"/>
    </source>
</evidence>
<dbReference type="Pfam" id="PF00460">
    <property type="entry name" value="Flg_bb_rod"/>
    <property type="match status" value="1"/>
</dbReference>
<keyword evidence="9" id="KW-1185">Reference proteome</keyword>
<evidence type="ECO:0000256" key="3">
    <source>
        <dbReference type="ARBA" id="ARBA00023143"/>
    </source>
</evidence>
<organism evidence="8 9">
    <name type="scientific">Ponticaulis profundi</name>
    <dbReference type="NCBI Taxonomy" id="2665222"/>
    <lineage>
        <taxon>Bacteria</taxon>
        <taxon>Pseudomonadati</taxon>
        <taxon>Pseudomonadota</taxon>
        <taxon>Alphaproteobacteria</taxon>
        <taxon>Hyphomonadales</taxon>
        <taxon>Hyphomonadaceae</taxon>
        <taxon>Ponticaulis</taxon>
    </lineage>
</organism>
<keyword evidence="8" id="KW-0282">Flagellum</keyword>
<sequence length="245" mass="26735">MDHALLVGLNLQRSLRQRMDIVANNLANMNTAAFKTEVAMNDLVIERPARANDIPNDVRFTDINAMQRDMRAGTLKLTGGDLDVGLEEANAFFAVRVGEDVFYTRDGQFKLDNLSRLVTSEGAFVLDNAGNEMVFDPEGGPPQISEGGFVRQGAVEIGQLGIYGFETPGALEKTGNNLWTPGDQEPLDVETPNVRQGFVEQSNVNAVLEITRMIEISRAYTSASSLVKDADELRKNAISKLGSAQ</sequence>
<dbReference type="InterPro" id="IPR053967">
    <property type="entry name" value="LlgE_F_G-like_D1"/>
</dbReference>
<name>A0ABW1S570_9PROT</name>
<accession>A0ABW1S570</accession>